<name>A0A438H373_VITVI</name>
<dbReference type="Proteomes" id="UP000288805">
    <property type="component" value="Unassembled WGS sequence"/>
</dbReference>
<gene>
    <name evidence="4" type="ORF">CK203_052334</name>
</gene>
<comment type="similarity">
    <text evidence="1">Belongs to the Luc7 family.</text>
</comment>
<dbReference type="GO" id="GO:0005685">
    <property type="term" value="C:U1 snRNP"/>
    <property type="evidence" value="ECO:0007669"/>
    <property type="project" value="InterPro"/>
</dbReference>
<keyword evidence="2" id="KW-0175">Coiled coil</keyword>
<proteinExistence type="inferred from homology"/>
<evidence type="ECO:0000256" key="2">
    <source>
        <dbReference type="SAM" id="Coils"/>
    </source>
</evidence>
<feature type="coiled-coil region" evidence="2">
    <location>
        <begin position="110"/>
        <end position="163"/>
    </location>
</feature>
<organism evidence="4 5">
    <name type="scientific">Vitis vinifera</name>
    <name type="common">Grape</name>
    <dbReference type="NCBI Taxonomy" id="29760"/>
    <lineage>
        <taxon>Eukaryota</taxon>
        <taxon>Viridiplantae</taxon>
        <taxon>Streptophyta</taxon>
        <taxon>Embryophyta</taxon>
        <taxon>Tracheophyta</taxon>
        <taxon>Spermatophyta</taxon>
        <taxon>Magnoliopsida</taxon>
        <taxon>eudicotyledons</taxon>
        <taxon>Gunneridae</taxon>
        <taxon>Pentapetalae</taxon>
        <taxon>rosids</taxon>
        <taxon>Vitales</taxon>
        <taxon>Vitaceae</taxon>
        <taxon>Viteae</taxon>
        <taxon>Vitis</taxon>
    </lineage>
</organism>
<dbReference type="GO" id="GO:0006376">
    <property type="term" value="P:mRNA splice site recognition"/>
    <property type="evidence" value="ECO:0007669"/>
    <property type="project" value="InterPro"/>
</dbReference>
<dbReference type="InterPro" id="IPR004882">
    <property type="entry name" value="Luc7-rel"/>
</dbReference>
<dbReference type="EMBL" id="QGNW01000288">
    <property type="protein sequence ID" value="RVW78922.1"/>
    <property type="molecule type" value="Genomic_DNA"/>
</dbReference>
<dbReference type="AlphaFoldDB" id="A0A438H373"/>
<dbReference type="PANTHER" id="PTHR12375">
    <property type="entry name" value="RNA-BINDING PROTEIN LUC7-RELATED"/>
    <property type="match status" value="1"/>
</dbReference>
<comment type="caution">
    <text evidence="4">The sequence shown here is derived from an EMBL/GenBank/DDBJ whole genome shotgun (WGS) entry which is preliminary data.</text>
</comment>
<evidence type="ECO:0000313" key="5">
    <source>
        <dbReference type="Proteomes" id="UP000288805"/>
    </source>
</evidence>
<evidence type="ECO:0000256" key="1">
    <source>
        <dbReference type="ARBA" id="ARBA00005655"/>
    </source>
</evidence>
<feature type="compositionally biased region" description="Basic and acidic residues" evidence="3">
    <location>
        <begin position="205"/>
        <end position="218"/>
    </location>
</feature>
<protein>
    <submittedName>
        <fullName evidence="4">Uncharacterized protein</fullName>
    </submittedName>
</protein>
<reference evidence="4 5" key="1">
    <citation type="journal article" date="2018" name="PLoS Genet.">
        <title>Population sequencing reveals clonal diversity and ancestral inbreeding in the grapevine cultivar Chardonnay.</title>
        <authorList>
            <person name="Roach M.J."/>
            <person name="Johnson D.L."/>
            <person name="Bohlmann J."/>
            <person name="van Vuuren H.J."/>
            <person name="Jones S.J."/>
            <person name="Pretorius I.S."/>
            <person name="Schmidt S.A."/>
            <person name="Borneman A.R."/>
        </authorList>
    </citation>
    <scope>NUCLEOTIDE SEQUENCE [LARGE SCALE GENOMIC DNA]</scope>
    <source>
        <strain evidence="5">cv. Chardonnay</strain>
        <tissue evidence="4">Leaf</tissue>
    </source>
</reference>
<sequence length="381" mass="41888">MERGHKKGRAMMVIGVKQRLFFHSPLASFDEFTSSLWGLLPCPICWLPLGCYIGGFSFEKSPRHDSYVPRFEAELSQFCEKLVMDLDRRVRRGRERLAQEVEAAPPAPLSLEKSEQLSVLEEKIKNLLEQVEALGEAGKVDEAEALMRKVEMLNAEKTVLTQQPQNDKRGLSLMSQESSILVMAWFGISSLSTSQGEGKGRRKIKEGEEAERGESRERRNLRAEVEELILVIGTGLVTEIETGSGIDTENENGIVKGLESGMVEDTEMEEEEQIGGTAIPGMEEMEAGIGTVIGAGHVPLLGIATGGPLKVHCQVSSSKSLLVNAARCSSLNLPLSLPFFSLWFLNDLSSACAMRMNWKLQKSGDMGNLRGQAVNYASVVK</sequence>
<dbReference type="GO" id="GO:0003729">
    <property type="term" value="F:mRNA binding"/>
    <property type="evidence" value="ECO:0007669"/>
    <property type="project" value="InterPro"/>
</dbReference>
<evidence type="ECO:0000313" key="4">
    <source>
        <dbReference type="EMBL" id="RVW78922.1"/>
    </source>
</evidence>
<accession>A0A438H373</accession>
<dbReference type="Pfam" id="PF03194">
    <property type="entry name" value="LUC7"/>
    <property type="match status" value="1"/>
</dbReference>
<evidence type="ECO:0000256" key="3">
    <source>
        <dbReference type="SAM" id="MobiDB-lite"/>
    </source>
</evidence>
<feature type="region of interest" description="Disordered" evidence="3">
    <location>
        <begin position="193"/>
        <end position="218"/>
    </location>
</feature>